<comment type="caution">
    <text evidence="2">The sequence shown here is derived from an EMBL/GenBank/DDBJ whole genome shotgun (WGS) entry which is preliminary data.</text>
</comment>
<evidence type="ECO:0000313" key="2">
    <source>
        <dbReference type="EMBL" id="GAA0267151.1"/>
    </source>
</evidence>
<name>A0ABN0UZF4_9ACTN</name>
<organism evidence="2 3">
    <name type="scientific">Streptomyces polychromogenes</name>
    <dbReference type="NCBI Taxonomy" id="67342"/>
    <lineage>
        <taxon>Bacteria</taxon>
        <taxon>Bacillati</taxon>
        <taxon>Actinomycetota</taxon>
        <taxon>Actinomycetes</taxon>
        <taxon>Kitasatosporales</taxon>
        <taxon>Streptomycetaceae</taxon>
        <taxon>Streptomyces</taxon>
    </lineage>
</organism>
<feature type="region of interest" description="Disordered" evidence="1">
    <location>
        <begin position="20"/>
        <end position="43"/>
    </location>
</feature>
<evidence type="ECO:0000256" key="1">
    <source>
        <dbReference type="SAM" id="MobiDB-lite"/>
    </source>
</evidence>
<protein>
    <submittedName>
        <fullName evidence="2">Uncharacterized protein</fullName>
    </submittedName>
</protein>
<keyword evidence="3" id="KW-1185">Reference proteome</keyword>
<feature type="region of interest" description="Disordered" evidence="1">
    <location>
        <begin position="261"/>
        <end position="283"/>
    </location>
</feature>
<proteinExistence type="predicted"/>
<sequence>MRSAHGERGRVVRWPWGARRRREAETGGARAAAEEEDPGDWADWLARSPEGRELVAWWRDERSLTARSGAGHYRQRLAALLSRAAPRDVAAMGLGCSRRVDRPCRAPGVCGRDPDPADGIRLRSGPVPGACSRFIDCWTPHEIRVHFTADDRHRAVLLLRGGPDAARLWVDGTPVGEGEWLDNGGHWEQDRFYVIRVGGPADHPAQGLGDFGDWLYRIVSLLVYDAERALAHVLVPGPDEHWTDPVLRIDGGTAHVYATPAAEQAATPDRRFPVDGPGTPPGA</sequence>
<accession>A0ABN0UZF4</accession>
<evidence type="ECO:0000313" key="3">
    <source>
        <dbReference type="Proteomes" id="UP001501867"/>
    </source>
</evidence>
<dbReference type="Proteomes" id="UP001501867">
    <property type="component" value="Unassembled WGS sequence"/>
</dbReference>
<reference evidence="2 3" key="1">
    <citation type="journal article" date="2019" name="Int. J. Syst. Evol. Microbiol.">
        <title>The Global Catalogue of Microorganisms (GCM) 10K type strain sequencing project: providing services to taxonomists for standard genome sequencing and annotation.</title>
        <authorList>
            <consortium name="The Broad Institute Genomics Platform"/>
            <consortium name="The Broad Institute Genome Sequencing Center for Infectious Disease"/>
            <person name="Wu L."/>
            <person name="Ma J."/>
        </authorList>
    </citation>
    <scope>NUCLEOTIDE SEQUENCE [LARGE SCALE GENOMIC DNA]</scope>
    <source>
        <strain evidence="2 3">JCM 4505</strain>
    </source>
</reference>
<dbReference type="EMBL" id="BAAABV010000002">
    <property type="protein sequence ID" value="GAA0267151.1"/>
    <property type="molecule type" value="Genomic_DNA"/>
</dbReference>
<gene>
    <name evidence="2" type="ORF">GCM10010302_01160</name>
</gene>